<sequence length="317" mass="35137">MLLSATPEADDGALDLGPSCCWSGDREVMLGLLAGQLRGAAPRLLLAGVGPKLPAVVSHASQCHAANPESVVWPCETAAPVYAPMRQAWLESLRGLDVDQLGLVDLHPDVFGVPPRLDILHQVLIWQKNFKRISYAKTKTRAEMRGGGRKPWNQKGSGRARHGSIRSPLWKGGGVAHGPRGPISYYYMLPMKVRVKGLTVALSVKHAQDDLHIVDSLDIPTADPQYLLDLAQYRQWGDSVLIVDVNEQMPKNILEATEKLKTITVMPALGLNVYSMLKYHTLVLTVDTVRFLERKLLWHKDRYGPLYPMKLPYTGMP</sequence>
<keyword evidence="4" id="KW-0496">Mitochondrion</keyword>
<keyword evidence="3 10" id="KW-0689">Ribosomal protein</keyword>
<dbReference type="PANTHER" id="PTHR10746">
    <property type="entry name" value="50S RIBOSOMAL PROTEIN L4"/>
    <property type="match status" value="1"/>
</dbReference>
<dbReference type="FunFam" id="3.40.1370.10:FF:000005">
    <property type="entry name" value="39S ribosomal protein L4, mitochondrial"/>
    <property type="match status" value="1"/>
</dbReference>
<dbReference type="CTD" id="51073"/>
<evidence type="ECO:0000256" key="6">
    <source>
        <dbReference type="ARBA" id="ARBA00040565"/>
    </source>
</evidence>
<dbReference type="GO" id="GO:0005743">
    <property type="term" value="C:mitochondrial inner membrane"/>
    <property type="evidence" value="ECO:0007669"/>
    <property type="project" value="UniProtKB-ARBA"/>
</dbReference>
<reference evidence="10" key="1">
    <citation type="submission" date="2025-08" db="UniProtKB">
        <authorList>
            <consortium name="RefSeq"/>
        </authorList>
    </citation>
    <scope>IDENTIFICATION</scope>
    <source>
        <tissue evidence="10">Sperm</tissue>
    </source>
</reference>
<dbReference type="InterPro" id="IPR013005">
    <property type="entry name" value="Ribosomal_uL4-like"/>
</dbReference>
<dbReference type="NCBIfam" id="TIGR03953">
    <property type="entry name" value="rplD_bact"/>
    <property type="match status" value="1"/>
</dbReference>
<proteinExistence type="inferred from homology"/>
<dbReference type="GO" id="GO:0003735">
    <property type="term" value="F:structural constituent of ribosome"/>
    <property type="evidence" value="ECO:0007669"/>
    <property type="project" value="InterPro"/>
</dbReference>
<dbReference type="Gene3D" id="3.40.1370.10">
    <property type="match status" value="1"/>
</dbReference>
<keyword evidence="9" id="KW-1185">Reference proteome</keyword>
<evidence type="ECO:0000256" key="2">
    <source>
        <dbReference type="ARBA" id="ARBA00010528"/>
    </source>
</evidence>
<dbReference type="GO" id="GO:1990904">
    <property type="term" value="C:ribonucleoprotein complex"/>
    <property type="evidence" value="ECO:0007669"/>
    <property type="project" value="UniProtKB-KW"/>
</dbReference>
<evidence type="ECO:0000313" key="9">
    <source>
        <dbReference type="Proteomes" id="UP001318040"/>
    </source>
</evidence>
<keyword evidence="5" id="KW-0687">Ribonucleoprotein</keyword>
<organism evidence="9 10">
    <name type="scientific">Petromyzon marinus</name>
    <name type="common">Sea lamprey</name>
    <dbReference type="NCBI Taxonomy" id="7757"/>
    <lineage>
        <taxon>Eukaryota</taxon>
        <taxon>Metazoa</taxon>
        <taxon>Chordata</taxon>
        <taxon>Craniata</taxon>
        <taxon>Vertebrata</taxon>
        <taxon>Cyclostomata</taxon>
        <taxon>Hyperoartia</taxon>
        <taxon>Petromyzontiformes</taxon>
        <taxon>Petromyzontidae</taxon>
        <taxon>Petromyzon</taxon>
    </lineage>
</organism>
<dbReference type="GO" id="GO:0005840">
    <property type="term" value="C:ribosome"/>
    <property type="evidence" value="ECO:0007669"/>
    <property type="project" value="UniProtKB-KW"/>
</dbReference>
<accession>A0AAJ7WPX4</accession>
<dbReference type="Proteomes" id="UP001318040">
    <property type="component" value="Chromosome 6"/>
</dbReference>
<dbReference type="HAMAP" id="MF_01328_B">
    <property type="entry name" value="Ribosomal_uL4_B"/>
    <property type="match status" value="1"/>
</dbReference>
<protein>
    <recommendedName>
        <fullName evidence="6">Large ribosomal subunit protein uL4m</fullName>
    </recommendedName>
    <alternativeName>
        <fullName evidence="7">39S ribosomal protein L4, mitochondrial</fullName>
    </alternativeName>
</protein>
<evidence type="ECO:0000256" key="8">
    <source>
        <dbReference type="SAM" id="MobiDB-lite"/>
    </source>
</evidence>
<dbReference type="PANTHER" id="PTHR10746:SF6">
    <property type="entry name" value="LARGE RIBOSOMAL SUBUNIT PROTEIN UL4M"/>
    <property type="match status" value="1"/>
</dbReference>
<dbReference type="InterPro" id="IPR002136">
    <property type="entry name" value="Ribosomal_uL4"/>
</dbReference>
<evidence type="ECO:0000256" key="1">
    <source>
        <dbReference type="ARBA" id="ARBA00004173"/>
    </source>
</evidence>
<name>A0AAJ7WPX4_PETMA</name>
<dbReference type="KEGG" id="pmrn:116939767"/>
<evidence type="ECO:0000256" key="4">
    <source>
        <dbReference type="ARBA" id="ARBA00023128"/>
    </source>
</evidence>
<dbReference type="InterPro" id="IPR023574">
    <property type="entry name" value="Ribosomal_uL4_dom_sf"/>
</dbReference>
<gene>
    <name evidence="10" type="primary">MRPL4</name>
</gene>
<comment type="similarity">
    <text evidence="2">Belongs to the universal ribosomal protein uL4 family.</text>
</comment>
<evidence type="ECO:0000313" key="10">
    <source>
        <dbReference type="RefSeq" id="XP_032804443.1"/>
    </source>
</evidence>
<dbReference type="GO" id="GO:0006412">
    <property type="term" value="P:translation"/>
    <property type="evidence" value="ECO:0007669"/>
    <property type="project" value="InterPro"/>
</dbReference>
<dbReference type="Pfam" id="PF00573">
    <property type="entry name" value="Ribosomal_L4"/>
    <property type="match status" value="1"/>
</dbReference>
<dbReference type="RefSeq" id="XP_032804443.1">
    <property type="nucleotide sequence ID" value="XM_032948552.1"/>
</dbReference>
<feature type="region of interest" description="Disordered" evidence="8">
    <location>
        <begin position="144"/>
        <end position="163"/>
    </location>
</feature>
<dbReference type="AlphaFoldDB" id="A0AAJ7WPX4"/>
<dbReference type="SUPFAM" id="SSF52166">
    <property type="entry name" value="Ribosomal protein L4"/>
    <property type="match status" value="1"/>
</dbReference>
<evidence type="ECO:0000256" key="3">
    <source>
        <dbReference type="ARBA" id="ARBA00022980"/>
    </source>
</evidence>
<evidence type="ECO:0000256" key="5">
    <source>
        <dbReference type="ARBA" id="ARBA00023274"/>
    </source>
</evidence>
<comment type="subcellular location">
    <subcellularLocation>
        <location evidence="1">Mitochondrion</location>
    </subcellularLocation>
</comment>
<evidence type="ECO:0000256" key="7">
    <source>
        <dbReference type="ARBA" id="ARBA00082711"/>
    </source>
</evidence>